<dbReference type="AlphaFoldDB" id="A0A6U3ERK7"/>
<dbReference type="Pfam" id="PF11282">
    <property type="entry name" value="DUF3082"/>
    <property type="match status" value="1"/>
</dbReference>
<evidence type="ECO:0000313" key="3">
    <source>
        <dbReference type="EMBL" id="CAD9993231.1"/>
    </source>
</evidence>
<dbReference type="EMBL" id="HBHT01039069">
    <property type="protein sequence ID" value="CAD9993231.1"/>
    <property type="molecule type" value="Transcribed_RNA"/>
</dbReference>
<feature type="transmembrane region" description="Helical" evidence="1">
    <location>
        <begin position="163"/>
        <end position="188"/>
    </location>
</feature>
<feature type="signal peptide" evidence="2">
    <location>
        <begin position="1"/>
        <end position="29"/>
    </location>
</feature>
<organism evidence="4">
    <name type="scientific">Entomoneis paludosa</name>
    <dbReference type="NCBI Taxonomy" id="265537"/>
    <lineage>
        <taxon>Eukaryota</taxon>
        <taxon>Sar</taxon>
        <taxon>Stramenopiles</taxon>
        <taxon>Ochrophyta</taxon>
        <taxon>Bacillariophyta</taxon>
        <taxon>Bacillariophyceae</taxon>
        <taxon>Bacillariophycidae</taxon>
        <taxon>Entomoneidaceae</taxon>
        <taxon>Entomoneis</taxon>
    </lineage>
</organism>
<keyword evidence="2" id="KW-0732">Signal</keyword>
<evidence type="ECO:0008006" key="5">
    <source>
        <dbReference type="Google" id="ProtNLM"/>
    </source>
</evidence>
<dbReference type="EMBL" id="HBHT01039070">
    <property type="protein sequence ID" value="CAD9993232.1"/>
    <property type="molecule type" value="Transcribed_RNA"/>
</dbReference>
<keyword evidence="1" id="KW-0472">Membrane</keyword>
<accession>A0A6U3ERK7</accession>
<protein>
    <recommendedName>
        <fullName evidence="5">Transmembrane protein</fullName>
    </recommendedName>
</protein>
<gene>
    <name evidence="3" type="ORF">APAL1065_LOCUS26261</name>
    <name evidence="4" type="ORF">APAL1065_LOCUS26262</name>
</gene>
<reference evidence="4" key="1">
    <citation type="submission" date="2021-01" db="EMBL/GenBank/DDBJ databases">
        <authorList>
            <person name="Corre E."/>
            <person name="Pelletier E."/>
            <person name="Niang G."/>
            <person name="Scheremetjew M."/>
            <person name="Finn R."/>
            <person name="Kale V."/>
            <person name="Holt S."/>
            <person name="Cochrane G."/>
            <person name="Meng A."/>
            <person name="Brown T."/>
            <person name="Cohen L."/>
        </authorList>
    </citation>
    <scope>NUCLEOTIDE SEQUENCE</scope>
    <source>
        <strain evidence="4">CCMP125</strain>
    </source>
</reference>
<dbReference type="InterPro" id="IPR021434">
    <property type="entry name" value="DUF3082"/>
</dbReference>
<proteinExistence type="predicted"/>
<keyword evidence="1" id="KW-1133">Transmembrane helix</keyword>
<name>A0A6U3ERK7_9STRA</name>
<evidence type="ECO:0000256" key="1">
    <source>
        <dbReference type="SAM" id="Phobius"/>
    </source>
</evidence>
<evidence type="ECO:0000256" key="2">
    <source>
        <dbReference type="SAM" id="SignalP"/>
    </source>
</evidence>
<sequence length="283" mass="30687">MGVNTTNQSQRSAVLVASCLILACWSVESFQVQQRHPLILLTSRSHAQIQRQPTTLFVAESKNAKIDLSSASEVVPITDAKADTEETDENVEQDEGAAVTGTVNERLMAELQEAADKEKFGARSSMGKKLGLDAFKSSKTDEERRVAIEEARNLNGVNPLVTLLGSIFALGVAYGLWTATTLLGVWFAQHPADTDVYFVQRSTAVFRNIVMGLVSLASGFFGVTGLGILLLTFRVATGVAKGELDPTPIVQNSGPLKEDDFEIGNAWDLMMNKKPSRRRGGKN</sequence>
<evidence type="ECO:0000313" key="4">
    <source>
        <dbReference type="EMBL" id="CAD9993232.1"/>
    </source>
</evidence>
<feature type="chain" id="PRO_5036191989" description="Transmembrane protein" evidence="2">
    <location>
        <begin position="30"/>
        <end position="283"/>
    </location>
</feature>
<feature type="transmembrane region" description="Helical" evidence="1">
    <location>
        <begin position="209"/>
        <end position="233"/>
    </location>
</feature>
<keyword evidence="1" id="KW-0812">Transmembrane</keyword>